<dbReference type="GO" id="GO:0008270">
    <property type="term" value="F:zinc ion binding"/>
    <property type="evidence" value="ECO:0007669"/>
    <property type="project" value="UniProtKB-KW"/>
</dbReference>
<dbReference type="Proteomes" id="UP000467840">
    <property type="component" value="Chromosome 6"/>
</dbReference>
<dbReference type="AlphaFoldDB" id="A0A6A6MY42"/>
<keyword evidence="8" id="KW-1185">Reference proteome</keyword>
<dbReference type="InterPro" id="IPR015943">
    <property type="entry name" value="WD40/YVTN_repeat-like_dom_sf"/>
</dbReference>
<dbReference type="EMBL" id="JAAGAX010000004">
    <property type="protein sequence ID" value="KAF2317316.1"/>
    <property type="molecule type" value="Genomic_DNA"/>
</dbReference>
<dbReference type="InterPro" id="IPR036322">
    <property type="entry name" value="WD40_repeat_dom_sf"/>
</dbReference>
<dbReference type="SUPFAM" id="SSF50978">
    <property type="entry name" value="WD40 repeat-like"/>
    <property type="match status" value="1"/>
</dbReference>
<sequence>MKAINPQKPFYSDTQQTSNNFSIQDQRRKRLQRICKFWVKDRCAYGDNCRFLHSWFQSGNGFSMLPRLEGHKRSVVGVAFPSGPDKLILAVEVELSGFGITTLEIRVWNLSSEGNKEFSLDGPIGQVYALAVYKDLLFAGTANGSMDNTVKVWDLETAVQANSKWSQGCGDVTSELGSVLTDMLVRPYSEVLGCQERRQIGTSGNT</sequence>
<keyword evidence="3 5" id="KW-0862">Zinc</keyword>
<protein>
    <recommendedName>
        <fullName evidence="6">C3H1-type domain-containing protein</fullName>
    </recommendedName>
</protein>
<keyword evidence="4" id="KW-0853">WD repeat</keyword>
<dbReference type="InterPro" id="IPR041367">
    <property type="entry name" value="Znf-CCCH_4"/>
</dbReference>
<dbReference type="PROSITE" id="PS50082">
    <property type="entry name" value="WD_REPEATS_2"/>
    <property type="match status" value="1"/>
</dbReference>
<dbReference type="PANTHER" id="PTHR44489">
    <property type="match status" value="1"/>
</dbReference>
<comment type="caution">
    <text evidence="7">The sequence shown here is derived from an EMBL/GenBank/DDBJ whole genome shotgun (WGS) entry which is preliminary data.</text>
</comment>
<dbReference type="Gene3D" id="2.130.10.10">
    <property type="entry name" value="YVTN repeat-like/Quinoprotein amine dehydrogenase"/>
    <property type="match status" value="1"/>
</dbReference>
<evidence type="ECO:0000313" key="7">
    <source>
        <dbReference type="EMBL" id="KAF2317316.1"/>
    </source>
</evidence>
<dbReference type="InterPro" id="IPR001680">
    <property type="entry name" value="WD40_rpt"/>
</dbReference>
<evidence type="ECO:0000313" key="8">
    <source>
        <dbReference type="Proteomes" id="UP000467840"/>
    </source>
</evidence>
<dbReference type="SMART" id="SM00356">
    <property type="entry name" value="ZnF_C3H1"/>
    <property type="match status" value="1"/>
</dbReference>
<evidence type="ECO:0000256" key="5">
    <source>
        <dbReference type="PROSITE-ProRule" id="PRU00723"/>
    </source>
</evidence>
<evidence type="ECO:0000256" key="2">
    <source>
        <dbReference type="ARBA" id="ARBA00022771"/>
    </source>
</evidence>
<organism evidence="7 8">
    <name type="scientific">Hevea brasiliensis</name>
    <name type="common">Para rubber tree</name>
    <name type="synonym">Siphonia brasiliensis</name>
    <dbReference type="NCBI Taxonomy" id="3981"/>
    <lineage>
        <taxon>Eukaryota</taxon>
        <taxon>Viridiplantae</taxon>
        <taxon>Streptophyta</taxon>
        <taxon>Embryophyta</taxon>
        <taxon>Tracheophyta</taxon>
        <taxon>Spermatophyta</taxon>
        <taxon>Magnoliopsida</taxon>
        <taxon>eudicotyledons</taxon>
        <taxon>Gunneridae</taxon>
        <taxon>Pentapetalae</taxon>
        <taxon>rosids</taxon>
        <taxon>fabids</taxon>
        <taxon>Malpighiales</taxon>
        <taxon>Euphorbiaceae</taxon>
        <taxon>Crotonoideae</taxon>
        <taxon>Micrandreae</taxon>
        <taxon>Hevea</taxon>
    </lineage>
</organism>
<dbReference type="PANTHER" id="PTHR44489:SF1">
    <property type="entry name" value="ZINC FINGER CCCH DOMAIN-CONTAINING PROTEIN 63"/>
    <property type="match status" value="1"/>
</dbReference>
<dbReference type="PROSITE" id="PS50103">
    <property type="entry name" value="ZF_C3H1"/>
    <property type="match status" value="1"/>
</dbReference>
<feature type="repeat" description="WD" evidence="4">
    <location>
        <begin position="142"/>
        <end position="163"/>
    </location>
</feature>
<dbReference type="Gene3D" id="3.30.1370.210">
    <property type="match status" value="1"/>
</dbReference>
<evidence type="ECO:0000256" key="1">
    <source>
        <dbReference type="ARBA" id="ARBA00022723"/>
    </source>
</evidence>
<gene>
    <name evidence="7" type="ORF">GH714_020110</name>
</gene>
<evidence type="ECO:0000256" key="3">
    <source>
        <dbReference type="ARBA" id="ARBA00022833"/>
    </source>
</evidence>
<keyword evidence="2 5" id="KW-0863">Zinc-finger</keyword>
<evidence type="ECO:0000259" key="6">
    <source>
        <dbReference type="PROSITE" id="PS50103"/>
    </source>
</evidence>
<accession>A0A6A6MY42</accession>
<name>A0A6A6MY42_HEVBR</name>
<feature type="zinc finger region" description="C3H1-type" evidence="5">
    <location>
        <begin position="29"/>
        <end position="56"/>
    </location>
</feature>
<feature type="domain" description="C3H1-type" evidence="6">
    <location>
        <begin position="29"/>
        <end position="56"/>
    </location>
</feature>
<reference evidence="7 8" key="1">
    <citation type="journal article" date="2020" name="Mol. Plant">
        <title>The Chromosome-Based Rubber Tree Genome Provides New Insights into Spurge Genome Evolution and Rubber Biosynthesis.</title>
        <authorList>
            <person name="Liu J."/>
            <person name="Shi C."/>
            <person name="Shi C.C."/>
            <person name="Li W."/>
            <person name="Zhang Q.J."/>
            <person name="Zhang Y."/>
            <person name="Li K."/>
            <person name="Lu H.F."/>
            <person name="Shi C."/>
            <person name="Zhu S.T."/>
            <person name="Xiao Z.Y."/>
            <person name="Nan H."/>
            <person name="Yue Y."/>
            <person name="Zhu X.G."/>
            <person name="Wu Y."/>
            <person name="Hong X.N."/>
            <person name="Fan G.Y."/>
            <person name="Tong Y."/>
            <person name="Zhang D."/>
            <person name="Mao C.L."/>
            <person name="Liu Y.L."/>
            <person name="Hao S.J."/>
            <person name="Liu W.Q."/>
            <person name="Lv M.Q."/>
            <person name="Zhang H.B."/>
            <person name="Liu Y."/>
            <person name="Hu-Tang G.R."/>
            <person name="Wang J.P."/>
            <person name="Wang J.H."/>
            <person name="Sun Y.H."/>
            <person name="Ni S.B."/>
            <person name="Chen W.B."/>
            <person name="Zhang X.C."/>
            <person name="Jiao Y.N."/>
            <person name="Eichler E.E."/>
            <person name="Li G.H."/>
            <person name="Liu X."/>
            <person name="Gao L.Z."/>
        </authorList>
    </citation>
    <scope>NUCLEOTIDE SEQUENCE [LARGE SCALE GENOMIC DNA]</scope>
    <source>
        <strain evidence="8">cv. GT1</strain>
        <tissue evidence="7">Leaf</tissue>
    </source>
</reference>
<dbReference type="InterPro" id="IPR000571">
    <property type="entry name" value="Znf_CCCH"/>
</dbReference>
<dbReference type="InterPro" id="IPR044715">
    <property type="entry name" value="WDR86-like"/>
</dbReference>
<proteinExistence type="predicted"/>
<keyword evidence="1 5" id="KW-0479">Metal-binding</keyword>
<dbReference type="Pfam" id="PF18044">
    <property type="entry name" value="zf-CCCH_4"/>
    <property type="match status" value="1"/>
</dbReference>
<evidence type="ECO:0000256" key="4">
    <source>
        <dbReference type="PROSITE-ProRule" id="PRU00221"/>
    </source>
</evidence>